<sequence length="898" mass="101856">MRKIDEVMNWLLSHTEQEHTAKEIADALQLDRTNASRYLNQLQLEGKIEKQNGRPVKYKVLKNSESSSTQPSLDKKFSLDFLIGAEKSLNVPIQQAKAAILYPPRGLHTLILGETGVGKSMFAELMYQFAKESGMVTSSAPFVRFNCADYAENPQLLTAQIFGVKKGAYTGAEKDREGLLSKANGGVIFLDEVHRLSHQGQEMLFTFIDKGYFRRLGDSEDKIISEVQIIAATTEEPESTLLKTFTRRIPMTILLPDLKERGLKDRYMLIQAFIKEESKRLSKSIYINKNALESFMLYECPSNIGQLKSDIQLACAKAFFNYKSQGKSYILIELSDLPQQVGRGHLRIKENRQELEKLIRYQDDIFKFHYDEDDTYLNDEDVNDSYFYEQIEHKLSKLRNDGLNEQEINQIMSMDIEKHFRRYIVDLSPKFRKDEIAKVVDVQIVEFTDRVLSEAARKLNKEFDEKIYYGFALHLNGSIERLRNGKKIYHPKLNLIRVNYPDEFLAAMEIAKSIDETFSVETPLDEIGYLAMFLASTPNELTGEKAANVAVLIIMHGNSTASSMAQVVNTLVGTTHCHALDMPLSMKPQSMVELAIEKVKEIHEGKGVILLVDMGSLVNFSELIYDDTGIPCKTLDSVSTPIALEACRRAVLGRELSDIHNACTELMGRSTATNQINDIRKRNLIITVCFTGEGASERLKDIISHKLELGASFEVVPMNILNRKDFAHSIVQYRQTHEILAIVGTVDIEEQGIPFISAVDILAGDGIDRLKKLVSHQDEYIKIGESLSEHIKSVDAKVLISYVRQFIVDSERMLKVSLPDDVKVGIALHLSFLVDHIKQGISHKDKGELEDYIAKNSREMALIKQQLKSIEHIFKIFFSQSDIAYLTKMILSNHQDTV</sequence>
<dbReference type="PANTHER" id="PTHR32071:SF38">
    <property type="entry name" value="PSP OPERON TRANSCRIPTIONAL ACTIVATOR"/>
    <property type="match status" value="1"/>
</dbReference>
<organism evidence="9 10">
    <name type="scientific">Fusibacter bizertensis</name>
    <dbReference type="NCBI Taxonomy" id="1488331"/>
    <lineage>
        <taxon>Bacteria</taxon>
        <taxon>Bacillati</taxon>
        <taxon>Bacillota</taxon>
        <taxon>Clostridia</taxon>
        <taxon>Eubacteriales</taxon>
        <taxon>Eubacteriales Family XII. Incertae Sedis</taxon>
        <taxon>Fusibacter</taxon>
    </lineage>
</organism>
<dbReference type="Proteomes" id="UP001158045">
    <property type="component" value="Unassembled WGS sequence"/>
</dbReference>
<dbReference type="Pfam" id="PF00158">
    <property type="entry name" value="Sigma54_activat"/>
    <property type="match status" value="1"/>
</dbReference>
<evidence type="ECO:0000313" key="10">
    <source>
        <dbReference type="Proteomes" id="UP001158045"/>
    </source>
</evidence>
<dbReference type="SUPFAM" id="SSF46785">
    <property type="entry name" value="Winged helix' DNA-binding domain"/>
    <property type="match status" value="1"/>
</dbReference>
<dbReference type="Gene3D" id="1.10.1790.10">
    <property type="entry name" value="PRD domain"/>
    <property type="match status" value="2"/>
</dbReference>
<keyword evidence="4" id="KW-0067">ATP-binding</keyword>
<dbReference type="SMART" id="SM00382">
    <property type="entry name" value="AAA"/>
    <property type="match status" value="1"/>
</dbReference>
<dbReference type="InterPro" id="IPR002078">
    <property type="entry name" value="Sigma_54_int"/>
</dbReference>
<dbReference type="PANTHER" id="PTHR32071">
    <property type="entry name" value="TRANSCRIPTIONAL REGULATORY PROTEIN"/>
    <property type="match status" value="1"/>
</dbReference>
<keyword evidence="10" id="KW-1185">Reference proteome</keyword>
<dbReference type="CDD" id="cd00006">
    <property type="entry name" value="PTS_IIA_man"/>
    <property type="match status" value="1"/>
</dbReference>
<dbReference type="InterPro" id="IPR036634">
    <property type="entry name" value="PRD_sf"/>
</dbReference>
<dbReference type="Pfam" id="PF01978">
    <property type="entry name" value="TrmB"/>
    <property type="match status" value="1"/>
</dbReference>
<dbReference type="InterPro" id="IPR036662">
    <property type="entry name" value="PTS_EIIA_man-typ_sf"/>
</dbReference>
<dbReference type="EMBL" id="JARYZI010000004">
    <property type="protein sequence ID" value="MDH8677898.1"/>
    <property type="molecule type" value="Genomic_DNA"/>
</dbReference>
<keyword evidence="3" id="KW-0418">Kinase</keyword>
<feature type="domain" description="PRD" evidence="8">
    <location>
        <begin position="794"/>
        <end position="898"/>
    </location>
</feature>
<keyword evidence="1" id="KW-0808">Transferase</keyword>
<dbReference type="Gene3D" id="3.40.50.300">
    <property type="entry name" value="P-loop containing nucleotide triphosphate hydrolases"/>
    <property type="match status" value="1"/>
</dbReference>
<dbReference type="SUPFAM" id="SSF63520">
    <property type="entry name" value="PTS-regulatory domain, PRD"/>
    <property type="match status" value="2"/>
</dbReference>
<evidence type="ECO:0000256" key="3">
    <source>
        <dbReference type="ARBA" id="ARBA00022777"/>
    </source>
</evidence>
<accession>A0ABT6NBV4</accession>
<dbReference type="PROSITE" id="PS51096">
    <property type="entry name" value="PTS_EIIA_TYPE_4"/>
    <property type="match status" value="1"/>
</dbReference>
<dbReference type="Pfam" id="PF03610">
    <property type="entry name" value="EIIA-man"/>
    <property type="match status" value="1"/>
</dbReference>
<dbReference type="PROSITE" id="PS50045">
    <property type="entry name" value="SIGMA54_INTERACT_4"/>
    <property type="match status" value="1"/>
</dbReference>
<evidence type="ECO:0000256" key="4">
    <source>
        <dbReference type="ARBA" id="ARBA00022840"/>
    </source>
</evidence>
<comment type="caution">
    <text evidence="9">The sequence shown here is derived from an EMBL/GenBank/DDBJ whole genome shotgun (WGS) entry which is preliminary data.</text>
</comment>
<evidence type="ECO:0000256" key="5">
    <source>
        <dbReference type="ARBA" id="ARBA00023125"/>
    </source>
</evidence>
<evidence type="ECO:0000259" key="6">
    <source>
        <dbReference type="PROSITE" id="PS50045"/>
    </source>
</evidence>
<dbReference type="Gene3D" id="1.10.10.10">
    <property type="entry name" value="Winged helix-like DNA-binding domain superfamily/Winged helix DNA-binding domain"/>
    <property type="match status" value="1"/>
</dbReference>
<feature type="domain" description="PTS EIIA type-4" evidence="7">
    <location>
        <begin position="548"/>
        <end position="684"/>
    </location>
</feature>
<dbReference type="InterPro" id="IPR011608">
    <property type="entry name" value="PRD"/>
</dbReference>
<dbReference type="RefSeq" id="WP_281094037.1">
    <property type="nucleotide sequence ID" value="NZ_JARYZI010000004.1"/>
</dbReference>
<dbReference type="InterPro" id="IPR036388">
    <property type="entry name" value="WH-like_DNA-bd_sf"/>
</dbReference>
<dbReference type="Gene3D" id="3.40.50.510">
    <property type="entry name" value="Phosphotransferase system, mannose-type IIA component"/>
    <property type="match status" value="1"/>
</dbReference>
<gene>
    <name evidence="9" type="ORF">QE109_07050</name>
</gene>
<dbReference type="InterPro" id="IPR004701">
    <property type="entry name" value="PTS_EIIA_man-typ"/>
</dbReference>
<reference evidence="9 10" key="1">
    <citation type="submission" date="2023-04" db="EMBL/GenBank/DDBJ databases">
        <title>Fusibacter bizertensis strain WBS, isolated from littoral bottom sediments of the Arctic seas - biochemical and genomic analysis.</title>
        <authorList>
            <person name="Brioukhanov A.L."/>
        </authorList>
    </citation>
    <scope>NUCLEOTIDE SEQUENCE [LARGE SCALE GENOMIC DNA]</scope>
    <source>
        <strain evidence="9 10">WBS</strain>
    </source>
</reference>
<dbReference type="InterPro" id="IPR003593">
    <property type="entry name" value="AAA+_ATPase"/>
</dbReference>
<evidence type="ECO:0000259" key="8">
    <source>
        <dbReference type="PROSITE" id="PS51372"/>
    </source>
</evidence>
<name>A0ABT6NBV4_9FIRM</name>
<dbReference type="InterPro" id="IPR036390">
    <property type="entry name" value="WH_DNA-bd_sf"/>
</dbReference>
<dbReference type="SUPFAM" id="SSF52540">
    <property type="entry name" value="P-loop containing nucleoside triphosphate hydrolases"/>
    <property type="match status" value="1"/>
</dbReference>
<dbReference type="PROSITE" id="PS51372">
    <property type="entry name" value="PRD_2"/>
    <property type="match status" value="2"/>
</dbReference>
<dbReference type="Pfam" id="PF00874">
    <property type="entry name" value="PRD"/>
    <property type="match status" value="2"/>
</dbReference>
<keyword evidence="5" id="KW-0238">DNA-binding</keyword>
<protein>
    <submittedName>
        <fullName evidence="9">Sigma 54-interacting transcriptional regulator</fullName>
    </submittedName>
</protein>
<feature type="domain" description="PRD" evidence="8">
    <location>
        <begin position="439"/>
        <end position="544"/>
    </location>
</feature>
<evidence type="ECO:0000256" key="1">
    <source>
        <dbReference type="ARBA" id="ARBA00022679"/>
    </source>
</evidence>
<evidence type="ECO:0000256" key="2">
    <source>
        <dbReference type="ARBA" id="ARBA00022741"/>
    </source>
</evidence>
<dbReference type="InterPro" id="IPR033887">
    <property type="entry name" value="PTS_IIA_man"/>
</dbReference>
<dbReference type="InterPro" id="IPR002831">
    <property type="entry name" value="Tscrpt_reg_TrmB_N"/>
</dbReference>
<evidence type="ECO:0000259" key="7">
    <source>
        <dbReference type="PROSITE" id="PS51096"/>
    </source>
</evidence>
<dbReference type="SUPFAM" id="SSF53062">
    <property type="entry name" value="PTS system fructose IIA component-like"/>
    <property type="match status" value="1"/>
</dbReference>
<feature type="domain" description="Sigma-54 factor interaction" evidence="6">
    <location>
        <begin position="82"/>
        <end position="316"/>
    </location>
</feature>
<keyword evidence="2" id="KW-0547">Nucleotide-binding</keyword>
<dbReference type="CDD" id="cd00009">
    <property type="entry name" value="AAA"/>
    <property type="match status" value="1"/>
</dbReference>
<evidence type="ECO:0000313" key="9">
    <source>
        <dbReference type="EMBL" id="MDH8677898.1"/>
    </source>
</evidence>
<dbReference type="InterPro" id="IPR027417">
    <property type="entry name" value="P-loop_NTPase"/>
</dbReference>
<proteinExistence type="predicted"/>